<dbReference type="Proteomes" id="UP000844228">
    <property type="component" value="Unassembled WGS sequence"/>
</dbReference>
<geneLocation type="plasmid" evidence="14">
    <name>pec2-1</name>
</geneLocation>
<reference evidence="1 16" key="2">
    <citation type="submission" date="2019-11" db="EMBL/GenBank/DDBJ databases">
        <authorList>
            <consortium name="GenomeTrakr network: Whole genome sequencing for foodborne pathogen traceback"/>
        </authorList>
    </citation>
    <scope>NUCLEOTIDE SEQUENCE [LARGE SCALE GENOMIC DNA]</scope>
    <source>
        <strain evidence="1 16">PSU-2072</strain>
    </source>
</reference>
<evidence type="ECO:0000313" key="10">
    <source>
        <dbReference type="EMBL" id="NGG70821.1"/>
    </source>
</evidence>
<dbReference type="Proteomes" id="UP000509796">
    <property type="component" value="Plasmid pEC2-1"/>
</dbReference>
<dbReference type="EMBL" id="JASMQD010000002">
    <property type="protein sequence ID" value="MDK2697967.1"/>
    <property type="molecule type" value="Genomic_DNA"/>
</dbReference>
<reference evidence="11" key="8">
    <citation type="submission" date="2020-06" db="EMBL/GenBank/DDBJ databases">
        <authorList>
            <person name="Ramsay J.P."/>
            <person name="Colombi E."/>
            <person name="Mowlaboccus S."/>
        </authorList>
    </citation>
    <scope>NUCLEOTIDE SEQUENCE</scope>
    <source>
        <strain evidence="11">EC2</strain>
        <plasmid evidence="11">pEC2-1</plasmid>
    </source>
</reference>
<evidence type="ECO:0000313" key="1">
    <source>
        <dbReference type="EMBL" id="EFH6652787.1"/>
    </source>
</evidence>
<keyword evidence="11" id="KW-0614">Plasmid</keyword>
<name>A0A6G4NSP0_ECOLX</name>
<proteinExistence type="predicted"/>
<evidence type="ECO:0000313" key="5">
    <source>
        <dbReference type="EMBL" id="HBB1576332.1"/>
    </source>
</evidence>
<evidence type="ECO:0000313" key="2">
    <source>
        <dbReference type="EMBL" id="HAH1421278.1"/>
    </source>
</evidence>
<accession>A0A6G4NSP0</accession>
<dbReference type="EMBL" id="AASWOY010000352">
    <property type="protein sequence ID" value="EFH6652787.1"/>
    <property type="molecule type" value="Genomic_DNA"/>
</dbReference>
<evidence type="ECO:0000313" key="7">
    <source>
        <dbReference type="EMBL" id="MBZ4695954.1"/>
    </source>
</evidence>
<dbReference type="EMBL" id="DADPIR010000251">
    <property type="protein sequence ID" value="HAZ7495266.1"/>
    <property type="molecule type" value="Genomic_DNA"/>
</dbReference>
<reference evidence="2" key="1">
    <citation type="journal article" date="2018" name="Genome Biol.">
        <title>SKESA: strategic k-mer extension for scrupulous assemblies.</title>
        <authorList>
            <person name="Souvorov A."/>
            <person name="Agarwala R."/>
            <person name="Lipman D.J."/>
        </authorList>
    </citation>
    <scope>NUCLEOTIDE SEQUENCE</scope>
    <source>
        <strain evidence="5">Escherichia coli</strain>
        <strain evidence="3">SJP41</strain>
        <strain evidence="2">W1_5_ERB1</strain>
    </source>
</reference>
<evidence type="ECO:0000313" key="13">
    <source>
        <dbReference type="Proteomes" id="UP000225264"/>
    </source>
</evidence>
<evidence type="ECO:0000313" key="15">
    <source>
        <dbReference type="Proteomes" id="UP000512322"/>
    </source>
</evidence>
<dbReference type="EMBL" id="DADUEU010000234">
    <property type="protein sequence ID" value="HBB1576769.1"/>
    <property type="molecule type" value="Genomic_DNA"/>
</dbReference>
<gene>
    <name evidence="7" type="ORF">CQ842_23475</name>
    <name evidence="10" type="ORF">G5609_24875</name>
    <name evidence="1" type="ORF">GNW61_29570</name>
    <name evidence="2" type="ORF">HHH44_004739</name>
    <name evidence="12" type="ORF">HVY77_26110</name>
    <name evidence="11" type="ORF">HX136_25420</name>
    <name evidence="5" type="ORF">J0541_005397</name>
    <name evidence="6" type="ORF">J0541_005899</name>
    <name evidence="3" type="ORF">J8F57_005251</name>
    <name evidence="4" type="ORF">J8F57_005668</name>
    <name evidence="8" type="ORF">OFN31_24980</name>
    <name evidence="9" type="ORF">QO046_27290</name>
</gene>
<reference evidence="9" key="10">
    <citation type="submission" date="2023-05" db="EMBL/GenBank/DDBJ databases">
        <title>Efficient inhibition of multidrug-resistant Escherichia coli by a new antibiotic combination.</title>
        <authorList>
            <person name="Lin T."/>
        </authorList>
    </citation>
    <scope>NUCLEOTIDE SEQUENCE</scope>
    <source>
        <strain evidence="9">YmmD45</strain>
    </source>
</reference>
<geneLocation type="plasmid" evidence="11">
    <name>pEC2-1</name>
</geneLocation>
<dbReference type="EMBL" id="JACCJF010000058">
    <property type="protein sequence ID" value="MBZ4695954.1"/>
    <property type="molecule type" value="Genomic_DNA"/>
</dbReference>
<dbReference type="EMBL" id="JAAJSE010000067">
    <property type="protein sequence ID" value="NGG70821.1"/>
    <property type="molecule type" value="Genomic_DNA"/>
</dbReference>
<sequence>MNIGLFGFTNKHYYLATKTQEKYTKPFGSDGSLSPLDYSVGIGTGLELGHFQFMFGYDYPLSNSSKDPDLSQVRQHNFRASIAYSFRKLKK</sequence>
<dbReference type="Proteomes" id="UP000512322">
    <property type="component" value="Plasmid pRHB30-C10_2"/>
</dbReference>
<dbReference type="Proteomes" id="UP001208624">
    <property type="component" value="Unassembled WGS sequence"/>
</dbReference>
<reference evidence="11" key="3">
    <citation type="journal article" date="2020" name="Int. J. Antimicrob. Agents">
        <title>Identification and characterisation of fosfomycin resistance in Escherichia coli urinary tract infection isolates from Australia.</title>
        <authorList>
            <person name="Mowlaboccus S."/>
            <person name="Daley D."/>
            <person name="Pang S."/>
            <person name="Gottlieb T."/>
            <person name="Merlino J."/>
            <person name="Nimmo G.R."/>
            <person name="George N."/>
            <person name="Korman T.M."/>
            <person name="Streitberg R."/>
            <person name="Robson J."/>
            <person name="Peachey G."/>
            <person name="Collignon P."/>
            <person name="Bradbury S."/>
            <person name="Colombi E."/>
            <person name="Ramsay J.P."/>
            <person name="Rogers B.A."/>
            <person name="Coombs G.W."/>
        </authorList>
    </citation>
    <scope>NUCLEOTIDE SEQUENCE</scope>
    <source>
        <strain evidence="11">EC2</strain>
    </source>
</reference>
<dbReference type="EMBL" id="DADUEU010000081">
    <property type="protein sequence ID" value="HBB1576332.1"/>
    <property type="molecule type" value="Genomic_DNA"/>
</dbReference>
<dbReference type="Proteomes" id="UP000868636">
    <property type="component" value="Unassembled WGS sequence"/>
</dbReference>
<dbReference type="Proteomes" id="UP000870292">
    <property type="component" value="Unassembled WGS sequence"/>
</dbReference>
<evidence type="ECO:0000313" key="3">
    <source>
        <dbReference type="EMBL" id="HAZ7494905.1"/>
    </source>
</evidence>
<evidence type="ECO:0000313" key="12">
    <source>
        <dbReference type="EMBL" id="QMF70298.1"/>
    </source>
</evidence>
<evidence type="ECO:0000313" key="11">
    <source>
        <dbReference type="EMBL" id="QLG60011.1"/>
    </source>
</evidence>
<dbReference type="EMBL" id="JAOVKC010000071">
    <property type="protein sequence ID" value="MCV5624942.1"/>
    <property type="molecule type" value="Genomic_DNA"/>
</dbReference>
<reference evidence="7 13" key="5">
    <citation type="submission" date="2020-06" db="EMBL/GenBank/DDBJ databases">
        <title>Genomic analysis of Escherichia coli Ec98 resistant to antibiotic.</title>
        <authorList>
            <person name="Campos L."/>
        </authorList>
    </citation>
    <scope>NUCLEOTIDE SEQUENCE [LARGE SCALE GENOMIC DNA]</scope>
    <source>
        <strain evidence="7 13">UFU_EC98</strain>
    </source>
</reference>
<reference evidence="10" key="4">
    <citation type="submission" date="2020-02" db="EMBL/GenBank/DDBJ databases">
        <title>WGS of Carbapenem-Resistant Entrobacteriaceae.</title>
        <authorList>
            <person name="Tokajian S."/>
            <person name="El Chaar M."/>
            <person name="El Khoury M."/>
        </authorList>
    </citation>
    <scope>NUCLEOTIDE SEQUENCE</scope>
    <source>
        <strain evidence="10">ECM_49</strain>
    </source>
</reference>
<dbReference type="EMBL" id="CP057294">
    <property type="protein sequence ID" value="QMF70298.1"/>
    <property type="molecule type" value="Genomic_DNA"/>
</dbReference>
<dbReference type="EMBL" id="CP058572">
    <property type="protein sequence ID" value="QLG60011.1"/>
    <property type="molecule type" value="Genomic_DNA"/>
</dbReference>
<evidence type="ECO:0000313" key="6">
    <source>
        <dbReference type="EMBL" id="HBB1576769.1"/>
    </source>
</evidence>
<dbReference type="GeneID" id="79719108"/>
<evidence type="ECO:0000313" key="9">
    <source>
        <dbReference type="EMBL" id="MDK2697967.1"/>
    </source>
</evidence>
<dbReference type="AlphaFoldDB" id="A0A6G4NSP0"/>
<dbReference type="Proteomes" id="UP001223829">
    <property type="component" value="Unassembled WGS sequence"/>
</dbReference>
<protein>
    <submittedName>
        <fullName evidence="10">Uncharacterized protein</fullName>
    </submittedName>
</protein>
<geneLocation type="plasmid" evidence="12">
    <name>pRHB30-C10_2</name>
</geneLocation>
<geneLocation type="plasmid" evidence="15">
    <name>prhb30-c10_2</name>
</geneLocation>
<reference evidence="3" key="9">
    <citation type="submission" date="2021-03" db="EMBL/GenBank/DDBJ databases">
        <authorList>
            <consortium name="NCBI Pathogen Detection Project"/>
        </authorList>
    </citation>
    <scope>NUCLEOTIDE SEQUENCE</scope>
    <source>
        <strain evidence="5">Escherichia coli</strain>
        <strain evidence="3">SJP41</strain>
        <strain evidence="2">W1_5_ERB1</strain>
    </source>
</reference>
<reference evidence="8" key="11">
    <citation type="submission" date="2023-06" db="EMBL/GenBank/DDBJ databases">
        <title>Deciphering the underlying mechanisms mediating the transmission of blaNDM gene from human to animals in China.</title>
        <authorList>
            <person name="Chen K."/>
            <person name="Chen S."/>
        </authorList>
    </citation>
    <scope>NUCLEOTIDE SEQUENCE</scope>
    <source>
        <strain evidence="8">1199</strain>
    </source>
</reference>
<dbReference type="EMBL" id="DABALL010000052">
    <property type="protein sequence ID" value="HAH1421278.1"/>
    <property type="molecule type" value="Genomic_DNA"/>
</dbReference>
<reference evidence="14" key="6">
    <citation type="submission" date="2020-06" db="EMBL/GenBank/DDBJ databases">
        <title>Identification and Characterisation of Fosfomycin Resistance in Escherichia coli Urinary Tract Infection Isolates from Australia.</title>
        <authorList>
            <person name="Mowlaboccus S."/>
            <person name="Daley D."/>
            <person name="Pang S."/>
            <person name="Gottlieb T."/>
            <person name="Nimmo G.R."/>
            <person name="George N."/>
            <person name="Korman T.M."/>
            <person name="Strietberg R."/>
            <person name="Robson J."/>
            <person name="Peachey G."/>
            <person name="Collignon P."/>
            <person name="Bradbury S."/>
            <person name="Colombi E."/>
            <person name="Ramsay J.P."/>
            <person name="Rogers B.A."/>
            <person name="Coombs G.W."/>
        </authorList>
    </citation>
    <scope>NUCLEOTIDE SEQUENCE [LARGE SCALE GENOMIC DNA]</scope>
    <source>
        <strain evidence="14">EC2</strain>
        <plasmid evidence="14">pec2-1</plasmid>
    </source>
</reference>
<dbReference type="EMBL" id="DADPIR010000094">
    <property type="protein sequence ID" value="HAZ7494905.1"/>
    <property type="molecule type" value="Genomic_DNA"/>
</dbReference>
<evidence type="ECO:0000313" key="16">
    <source>
        <dbReference type="Proteomes" id="UP000530628"/>
    </source>
</evidence>
<evidence type="ECO:0000313" key="8">
    <source>
        <dbReference type="EMBL" id="MCV5624942.1"/>
    </source>
</evidence>
<organism evidence="10">
    <name type="scientific">Escherichia coli</name>
    <dbReference type="NCBI Taxonomy" id="562"/>
    <lineage>
        <taxon>Bacteria</taxon>
        <taxon>Pseudomonadati</taxon>
        <taxon>Pseudomonadota</taxon>
        <taxon>Gammaproteobacteria</taxon>
        <taxon>Enterobacterales</taxon>
        <taxon>Enterobacteriaceae</taxon>
        <taxon>Escherichia</taxon>
    </lineage>
</organism>
<dbReference type="Proteomes" id="UP000225264">
    <property type="component" value="Unassembled WGS sequence"/>
</dbReference>
<dbReference type="Proteomes" id="UP000530628">
    <property type="component" value="Unassembled WGS sequence"/>
</dbReference>
<evidence type="ECO:0000313" key="14">
    <source>
        <dbReference type="Proteomes" id="UP000509796"/>
    </source>
</evidence>
<reference evidence="12 15" key="7">
    <citation type="submission" date="2020-06" db="EMBL/GenBank/DDBJ databases">
        <title>REHAB project genomes.</title>
        <authorList>
            <person name="Shaw L.P."/>
        </authorList>
    </citation>
    <scope>NUCLEOTIDE SEQUENCE [LARGE SCALE GENOMIC DNA]</scope>
    <source>
        <strain evidence="12 15">RHB30-C10</strain>
        <plasmid evidence="15">prhb30-c10_2</plasmid>
        <plasmid evidence="12">pRHB30-C10_2</plasmid>
    </source>
</reference>
<evidence type="ECO:0000313" key="4">
    <source>
        <dbReference type="EMBL" id="HAZ7495266.1"/>
    </source>
</evidence>
<dbReference type="RefSeq" id="WP_109023896.1">
    <property type="nucleotide sequence ID" value="NC_019043.1"/>
</dbReference>